<dbReference type="EMBL" id="JBITYT010000002">
    <property type="protein sequence ID" value="MFI9119040.1"/>
    <property type="molecule type" value="Genomic_DNA"/>
</dbReference>
<evidence type="ECO:0000256" key="1">
    <source>
        <dbReference type="SAM" id="MobiDB-lite"/>
    </source>
</evidence>
<accession>A0ABW8CRJ1</accession>
<organism evidence="2 3">
    <name type="scientific">Streptomyces bikiniensis</name>
    <dbReference type="NCBI Taxonomy" id="1896"/>
    <lineage>
        <taxon>Bacteria</taxon>
        <taxon>Bacillati</taxon>
        <taxon>Actinomycetota</taxon>
        <taxon>Actinomycetes</taxon>
        <taxon>Kitasatosporales</taxon>
        <taxon>Streptomycetaceae</taxon>
        <taxon>Streptomyces</taxon>
    </lineage>
</organism>
<sequence>MLENLGRYDGAHSDYCKAHLCCRCQQRSWTTRMGDERLCGLCASCCLECGRAPARHLEGLNNGLCADCRGRCARCGDRTPEQGACSCRTWRKGPGNDPIAFIMQGFPQPLLQALGHRLPRSLPDLLFAELGRRTPAQLLARVERRWHVRWSHAIHERDEDGRRRWAPQEIAEFLVGRGPCPNPACEDGYLVHDDTPCDHCRQPEHRFVPGTAGTTSTGEHARRTAAEIRRALLANRTDRRKKPDVRPGAAAWPHPPRRDR</sequence>
<comment type="caution">
    <text evidence="2">The sequence shown here is derived from an EMBL/GenBank/DDBJ whole genome shotgun (WGS) entry which is preliminary data.</text>
</comment>
<evidence type="ECO:0008006" key="4">
    <source>
        <dbReference type="Google" id="ProtNLM"/>
    </source>
</evidence>
<dbReference type="RefSeq" id="WP_399611608.1">
    <property type="nucleotide sequence ID" value="NZ_JBITYT010000002.1"/>
</dbReference>
<dbReference type="Proteomes" id="UP001614391">
    <property type="component" value="Unassembled WGS sequence"/>
</dbReference>
<reference evidence="2 3" key="1">
    <citation type="submission" date="2024-10" db="EMBL/GenBank/DDBJ databases">
        <title>The Natural Products Discovery Center: Release of the First 8490 Sequenced Strains for Exploring Actinobacteria Biosynthetic Diversity.</title>
        <authorList>
            <person name="Kalkreuter E."/>
            <person name="Kautsar S.A."/>
            <person name="Yang D."/>
            <person name="Bader C.D."/>
            <person name="Teijaro C.N."/>
            <person name="Fluegel L."/>
            <person name="Davis C.M."/>
            <person name="Simpson J.R."/>
            <person name="Lauterbach L."/>
            <person name="Steele A.D."/>
            <person name="Gui C."/>
            <person name="Meng S."/>
            <person name="Li G."/>
            <person name="Viehrig K."/>
            <person name="Ye F."/>
            <person name="Su P."/>
            <person name="Kiefer A.F."/>
            <person name="Nichols A."/>
            <person name="Cepeda A.J."/>
            <person name="Yan W."/>
            <person name="Fan B."/>
            <person name="Jiang Y."/>
            <person name="Adhikari A."/>
            <person name="Zheng C.-J."/>
            <person name="Schuster L."/>
            <person name="Cowan T.M."/>
            <person name="Smanski M.J."/>
            <person name="Chevrette M.G."/>
            <person name="De Carvalho L.P.S."/>
            <person name="Shen B."/>
        </authorList>
    </citation>
    <scope>NUCLEOTIDE SEQUENCE [LARGE SCALE GENOMIC DNA]</scope>
    <source>
        <strain evidence="2 3">NPDC053346</strain>
    </source>
</reference>
<name>A0ABW8CRJ1_STRBI</name>
<keyword evidence="3" id="KW-1185">Reference proteome</keyword>
<feature type="region of interest" description="Disordered" evidence="1">
    <location>
        <begin position="234"/>
        <end position="260"/>
    </location>
</feature>
<evidence type="ECO:0000313" key="3">
    <source>
        <dbReference type="Proteomes" id="UP001614391"/>
    </source>
</evidence>
<proteinExistence type="predicted"/>
<protein>
    <recommendedName>
        <fullName evidence="4">TNFR-Cys domain-containing protein</fullName>
    </recommendedName>
</protein>
<evidence type="ECO:0000313" key="2">
    <source>
        <dbReference type="EMBL" id="MFI9119040.1"/>
    </source>
</evidence>
<gene>
    <name evidence="2" type="ORF">ACIGW0_06465</name>
</gene>